<reference evidence="9 10" key="1">
    <citation type="submission" date="2023-08" db="EMBL/GenBank/DDBJ databases">
        <title>The draft genome sequence of Paracraurococcus sp. LOR1-02.</title>
        <authorList>
            <person name="Kingkaew E."/>
            <person name="Tanasupawat S."/>
        </authorList>
    </citation>
    <scope>NUCLEOTIDE SEQUENCE [LARGE SCALE GENOMIC DNA]</scope>
    <source>
        <strain evidence="9 10">LOR1-02</strain>
    </source>
</reference>
<dbReference type="Gene3D" id="1.10.3720.10">
    <property type="entry name" value="MetI-like"/>
    <property type="match status" value="1"/>
</dbReference>
<evidence type="ECO:0000256" key="6">
    <source>
        <dbReference type="ARBA" id="ARBA00023136"/>
    </source>
</evidence>
<gene>
    <name evidence="9" type="ORF">Q7A36_30230</name>
</gene>
<dbReference type="PANTHER" id="PTHR43386">
    <property type="entry name" value="OLIGOPEPTIDE TRANSPORT SYSTEM PERMEASE PROTEIN APPC"/>
    <property type="match status" value="1"/>
</dbReference>
<keyword evidence="10" id="KW-1185">Reference proteome</keyword>
<dbReference type="SUPFAM" id="SSF161098">
    <property type="entry name" value="MetI-like"/>
    <property type="match status" value="1"/>
</dbReference>
<dbReference type="PANTHER" id="PTHR43386:SF25">
    <property type="entry name" value="PEPTIDE ABC TRANSPORTER PERMEASE PROTEIN"/>
    <property type="match status" value="1"/>
</dbReference>
<dbReference type="CDD" id="cd06261">
    <property type="entry name" value="TM_PBP2"/>
    <property type="match status" value="1"/>
</dbReference>
<comment type="similarity">
    <text evidence="7">Belongs to the binding-protein-dependent transport system permease family.</text>
</comment>
<evidence type="ECO:0000313" key="10">
    <source>
        <dbReference type="Proteomes" id="UP001243009"/>
    </source>
</evidence>
<evidence type="ECO:0000256" key="7">
    <source>
        <dbReference type="RuleBase" id="RU363032"/>
    </source>
</evidence>
<dbReference type="Pfam" id="PF12911">
    <property type="entry name" value="OppC_N"/>
    <property type="match status" value="1"/>
</dbReference>
<dbReference type="EMBL" id="JAUTWS010000054">
    <property type="protein sequence ID" value="MDO9712651.1"/>
    <property type="molecule type" value="Genomic_DNA"/>
</dbReference>
<dbReference type="Proteomes" id="UP001243009">
    <property type="component" value="Unassembled WGS sequence"/>
</dbReference>
<dbReference type="InterPro" id="IPR025966">
    <property type="entry name" value="OppC_N"/>
</dbReference>
<evidence type="ECO:0000256" key="2">
    <source>
        <dbReference type="ARBA" id="ARBA00022448"/>
    </source>
</evidence>
<evidence type="ECO:0000256" key="1">
    <source>
        <dbReference type="ARBA" id="ARBA00004651"/>
    </source>
</evidence>
<protein>
    <submittedName>
        <fullName evidence="9">ABC transporter permease</fullName>
    </submittedName>
</protein>
<sequence>MSGAVTRPARRRGALGVLARNRVAQAGAFIILSTLLLILAAVLFSPYDPNDKDYMAILQPPSFEHPFGTDSFGQDVLTRVAHGAQVSLLVSIAGLVMGGLAGTVLGMTAGYRGGWLDAVIVRIVELLYSFPTYVLALCLMLLLGYGATSVALAIGLVYVPNFARLARSMTAQARAENYVVAARLMGQSAPRILAREILPNIAAPLLVQFSAGLGFGIIMEAGLSFVGLGVQPPTPSLGVMMADGKDYFQNGPWVLTLTGLSVAWIILGLNLLGDGLRDALDPRLRNR</sequence>
<evidence type="ECO:0000313" key="9">
    <source>
        <dbReference type="EMBL" id="MDO9712651.1"/>
    </source>
</evidence>
<organism evidence="9 10">
    <name type="scientific">Paracraurococcus lichenis</name>
    <dbReference type="NCBI Taxonomy" id="3064888"/>
    <lineage>
        <taxon>Bacteria</taxon>
        <taxon>Pseudomonadati</taxon>
        <taxon>Pseudomonadota</taxon>
        <taxon>Alphaproteobacteria</taxon>
        <taxon>Acetobacterales</taxon>
        <taxon>Roseomonadaceae</taxon>
        <taxon>Paracraurococcus</taxon>
    </lineage>
</organism>
<dbReference type="InterPro" id="IPR050366">
    <property type="entry name" value="BP-dependent_transpt_permease"/>
</dbReference>
<feature type="transmembrane region" description="Helical" evidence="7">
    <location>
        <begin position="133"/>
        <end position="159"/>
    </location>
</feature>
<feature type="transmembrane region" description="Helical" evidence="7">
    <location>
        <begin position="250"/>
        <end position="273"/>
    </location>
</feature>
<dbReference type="InterPro" id="IPR000515">
    <property type="entry name" value="MetI-like"/>
</dbReference>
<evidence type="ECO:0000259" key="8">
    <source>
        <dbReference type="PROSITE" id="PS50928"/>
    </source>
</evidence>
<evidence type="ECO:0000256" key="3">
    <source>
        <dbReference type="ARBA" id="ARBA00022475"/>
    </source>
</evidence>
<evidence type="ECO:0000256" key="5">
    <source>
        <dbReference type="ARBA" id="ARBA00022989"/>
    </source>
</evidence>
<dbReference type="InterPro" id="IPR035906">
    <property type="entry name" value="MetI-like_sf"/>
</dbReference>
<comment type="subcellular location">
    <subcellularLocation>
        <location evidence="1 7">Cell membrane</location>
        <topology evidence="1 7">Multi-pass membrane protein</topology>
    </subcellularLocation>
</comment>
<feature type="domain" description="ABC transmembrane type-1" evidence="8">
    <location>
        <begin position="84"/>
        <end position="273"/>
    </location>
</feature>
<feature type="transmembrane region" description="Helical" evidence="7">
    <location>
        <begin position="88"/>
        <end position="113"/>
    </location>
</feature>
<proteinExistence type="inferred from homology"/>
<feature type="transmembrane region" description="Helical" evidence="7">
    <location>
        <begin position="23"/>
        <end position="45"/>
    </location>
</feature>
<dbReference type="RefSeq" id="WP_305107508.1">
    <property type="nucleotide sequence ID" value="NZ_JAUTWS010000054.1"/>
</dbReference>
<keyword evidence="4 7" id="KW-0812">Transmembrane</keyword>
<name>A0ABT9E914_9PROT</name>
<keyword evidence="6 7" id="KW-0472">Membrane</keyword>
<dbReference type="Pfam" id="PF00528">
    <property type="entry name" value="BPD_transp_1"/>
    <property type="match status" value="1"/>
</dbReference>
<keyword evidence="2 7" id="KW-0813">Transport</keyword>
<comment type="caution">
    <text evidence="9">The sequence shown here is derived from an EMBL/GenBank/DDBJ whole genome shotgun (WGS) entry which is preliminary data.</text>
</comment>
<accession>A0ABT9E914</accession>
<feature type="transmembrane region" description="Helical" evidence="7">
    <location>
        <begin position="205"/>
        <end position="230"/>
    </location>
</feature>
<dbReference type="PROSITE" id="PS50928">
    <property type="entry name" value="ABC_TM1"/>
    <property type="match status" value="1"/>
</dbReference>
<evidence type="ECO:0000256" key="4">
    <source>
        <dbReference type="ARBA" id="ARBA00022692"/>
    </source>
</evidence>
<keyword evidence="3" id="KW-1003">Cell membrane</keyword>
<keyword evidence="5 7" id="KW-1133">Transmembrane helix</keyword>